<comment type="similarity">
    <text evidence="1">Belongs to the class-I aminoacyl-tRNA synthetase family.</text>
</comment>
<dbReference type="Gramene" id="TVU45305">
    <property type="protein sequence ID" value="TVU45305"/>
    <property type="gene ID" value="EJB05_04788"/>
</dbReference>
<feature type="non-terminal residue" evidence="7">
    <location>
        <position position="1"/>
    </location>
</feature>
<organism evidence="7 8">
    <name type="scientific">Eragrostis curvula</name>
    <name type="common">weeping love grass</name>
    <dbReference type="NCBI Taxonomy" id="38414"/>
    <lineage>
        <taxon>Eukaryota</taxon>
        <taxon>Viridiplantae</taxon>
        <taxon>Streptophyta</taxon>
        <taxon>Embryophyta</taxon>
        <taxon>Tracheophyta</taxon>
        <taxon>Spermatophyta</taxon>
        <taxon>Magnoliopsida</taxon>
        <taxon>Liliopsida</taxon>
        <taxon>Poales</taxon>
        <taxon>Poaceae</taxon>
        <taxon>PACMAD clade</taxon>
        <taxon>Chloridoideae</taxon>
        <taxon>Eragrostideae</taxon>
        <taxon>Eragrostidinae</taxon>
        <taxon>Eragrostis</taxon>
    </lineage>
</organism>
<keyword evidence="8" id="KW-1185">Reference proteome</keyword>
<keyword evidence="5" id="KW-0648">Protein biosynthesis</keyword>
<dbReference type="Proteomes" id="UP000324897">
    <property type="component" value="Chromosome 5"/>
</dbReference>
<keyword evidence="2" id="KW-0436">Ligase</keyword>
<dbReference type="AlphaFoldDB" id="A0A5J9WBM4"/>
<protein>
    <recommendedName>
        <fullName evidence="9">Leucyl-tRNA synthetase</fullName>
    </recommendedName>
</protein>
<dbReference type="GO" id="GO:0004823">
    <property type="term" value="F:leucine-tRNA ligase activity"/>
    <property type="evidence" value="ECO:0007669"/>
    <property type="project" value="InterPro"/>
</dbReference>
<evidence type="ECO:0000313" key="8">
    <source>
        <dbReference type="Proteomes" id="UP000324897"/>
    </source>
</evidence>
<reference evidence="7 8" key="1">
    <citation type="journal article" date="2019" name="Sci. Rep.">
        <title>A high-quality genome of Eragrostis curvula grass provides insights into Poaceae evolution and supports new strategies to enhance forage quality.</title>
        <authorList>
            <person name="Carballo J."/>
            <person name="Santos B.A.C.M."/>
            <person name="Zappacosta D."/>
            <person name="Garbus I."/>
            <person name="Selva J.P."/>
            <person name="Gallo C.A."/>
            <person name="Diaz A."/>
            <person name="Albertini E."/>
            <person name="Caccamo M."/>
            <person name="Echenique V."/>
        </authorList>
    </citation>
    <scope>NUCLEOTIDE SEQUENCE [LARGE SCALE GENOMIC DNA]</scope>
    <source>
        <strain evidence="8">cv. Victoria</strain>
        <tissue evidence="7">Leaf</tissue>
    </source>
</reference>
<keyword evidence="3" id="KW-0547">Nucleotide-binding</keyword>
<comment type="caution">
    <text evidence="7">The sequence shown here is derived from an EMBL/GenBank/DDBJ whole genome shotgun (WGS) entry which is preliminary data.</text>
</comment>
<dbReference type="EMBL" id="RWGY01000004">
    <property type="protein sequence ID" value="TVU45305.1"/>
    <property type="molecule type" value="Genomic_DNA"/>
</dbReference>
<evidence type="ECO:0000313" key="7">
    <source>
        <dbReference type="EMBL" id="TVU45305.1"/>
    </source>
</evidence>
<evidence type="ECO:0000256" key="5">
    <source>
        <dbReference type="ARBA" id="ARBA00022917"/>
    </source>
</evidence>
<dbReference type="SUPFAM" id="SSF50677">
    <property type="entry name" value="ValRS/IleRS/LeuRS editing domain"/>
    <property type="match status" value="1"/>
</dbReference>
<dbReference type="GO" id="GO:0002161">
    <property type="term" value="F:aminoacyl-tRNA deacylase activity"/>
    <property type="evidence" value="ECO:0007669"/>
    <property type="project" value="InterPro"/>
</dbReference>
<keyword evidence="6" id="KW-0030">Aminoacyl-tRNA synthetase</keyword>
<keyword evidence="4" id="KW-0067">ATP-binding</keyword>
<evidence type="ECO:0000256" key="4">
    <source>
        <dbReference type="ARBA" id="ARBA00022840"/>
    </source>
</evidence>
<dbReference type="GO" id="GO:0006429">
    <property type="term" value="P:leucyl-tRNA aminoacylation"/>
    <property type="evidence" value="ECO:0007669"/>
    <property type="project" value="InterPro"/>
</dbReference>
<dbReference type="Gene3D" id="3.90.740.10">
    <property type="entry name" value="Valyl/Leucyl/Isoleucyl-tRNA synthetase, editing domain"/>
    <property type="match status" value="2"/>
</dbReference>
<name>A0A5J9WBM4_9POAL</name>
<evidence type="ECO:0000256" key="2">
    <source>
        <dbReference type="ARBA" id="ARBA00022598"/>
    </source>
</evidence>
<dbReference type="InterPro" id="IPR009008">
    <property type="entry name" value="Val/Leu/Ile-tRNA-synth_edit"/>
</dbReference>
<evidence type="ECO:0000256" key="1">
    <source>
        <dbReference type="ARBA" id="ARBA00005594"/>
    </source>
</evidence>
<evidence type="ECO:0000256" key="6">
    <source>
        <dbReference type="ARBA" id="ARBA00023146"/>
    </source>
</evidence>
<dbReference type="PANTHER" id="PTHR45794:SF1">
    <property type="entry name" value="LEUCINE--TRNA LIGASE, CYTOPLASMIC"/>
    <property type="match status" value="1"/>
</dbReference>
<dbReference type="InterPro" id="IPR014729">
    <property type="entry name" value="Rossmann-like_a/b/a_fold"/>
</dbReference>
<dbReference type="GO" id="GO:0005524">
    <property type="term" value="F:ATP binding"/>
    <property type="evidence" value="ECO:0007669"/>
    <property type="project" value="UniProtKB-KW"/>
</dbReference>
<sequence>MAKEDLKAFGLSCDWRRSFITTDMNPFYDAFVQWHMRKLKDGQGEGVLPQEYVLIKIEVIPPFPPKLKALEGRKVYMAAATLRPETMYGQTNCWVLPDGKYGAFEINDTDVFIVTASVPSDSPDDFMALQDLVTKPALRAKFGVKDEWVLPFKVVPIINIPEFGDKSAEKVCFDLKIKSQNDKAKLAKAKTMTYLKGFTDGTMIVGEFNGRKVQEVKALIKNKLLKEGTAVLYSEPEKKVMSRSGDVCVVALTDQWYITYGEAVWKQKAERCLERTRIPWDEQFLVESLSLIQPSIWPITLSLIICKMEISPKSDIPPALLAKMKQEFEYWYPFDIRVSGVSSSLLSRKGGEQG</sequence>
<proteinExistence type="inferred from homology"/>
<accession>A0A5J9WBM4</accession>
<dbReference type="InterPro" id="IPR004493">
    <property type="entry name" value="Leu-tRNA-synth_Ia_arc/euk"/>
</dbReference>
<evidence type="ECO:0000256" key="3">
    <source>
        <dbReference type="ARBA" id="ARBA00022741"/>
    </source>
</evidence>
<dbReference type="PANTHER" id="PTHR45794">
    <property type="entry name" value="LEUCYL-TRNA SYNTHETASE"/>
    <property type="match status" value="1"/>
</dbReference>
<dbReference type="OrthoDB" id="2016852at2759"/>
<gene>
    <name evidence="7" type="ORF">EJB05_04788</name>
</gene>
<dbReference type="Gene3D" id="3.40.50.620">
    <property type="entry name" value="HUPs"/>
    <property type="match status" value="2"/>
</dbReference>
<dbReference type="SUPFAM" id="SSF52374">
    <property type="entry name" value="Nucleotidylyl transferase"/>
    <property type="match status" value="1"/>
</dbReference>
<evidence type="ECO:0008006" key="9">
    <source>
        <dbReference type="Google" id="ProtNLM"/>
    </source>
</evidence>